<dbReference type="Gene3D" id="3.40.190.10">
    <property type="entry name" value="Periplasmic binding protein-like II"/>
    <property type="match status" value="1"/>
</dbReference>
<protein>
    <submittedName>
        <fullName evidence="6">Multiple sugar transport system substrate-binding protein</fullName>
    </submittedName>
</protein>
<evidence type="ECO:0000256" key="4">
    <source>
        <dbReference type="ARBA" id="ARBA00023139"/>
    </source>
</evidence>
<dbReference type="PROSITE" id="PS51318">
    <property type="entry name" value="TAT"/>
    <property type="match status" value="1"/>
</dbReference>
<dbReference type="AlphaFoldDB" id="A0A927R1W2"/>
<dbReference type="InterPro" id="IPR006059">
    <property type="entry name" value="SBP"/>
</dbReference>
<organism evidence="6 7">
    <name type="scientific">Plantactinospora soyae</name>
    <dbReference type="NCBI Taxonomy" id="1544732"/>
    <lineage>
        <taxon>Bacteria</taxon>
        <taxon>Bacillati</taxon>
        <taxon>Actinomycetota</taxon>
        <taxon>Actinomycetes</taxon>
        <taxon>Micromonosporales</taxon>
        <taxon>Micromonosporaceae</taxon>
        <taxon>Plantactinospora</taxon>
    </lineage>
</organism>
<evidence type="ECO:0000256" key="2">
    <source>
        <dbReference type="ARBA" id="ARBA00022729"/>
    </source>
</evidence>
<evidence type="ECO:0000256" key="1">
    <source>
        <dbReference type="ARBA" id="ARBA00022475"/>
    </source>
</evidence>
<evidence type="ECO:0000313" key="7">
    <source>
        <dbReference type="Proteomes" id="UP000649753"/>
    </source>
</evidence>
<reference evidence="6" key="1">
    <citation type="submission" date="2020-10" db="EMBL/GenBank/DDBJ databases">
        <title>Sequencing the genomes of 1000 actinobacteria strains.</title>
        <authorList>
            <person name="Klenk H.-P."/>
        </authorList>
    </citation>
    <scope>NUCLEOTIDE SEQUENCE</scope>
    <source>
        <strain evidence="6">DSM 46832</strain>
    </source>
</reference>
<name>A0A927R1W2_9ACTN</name>
<accession>A0A927R1W2</accession>
<dbReference type="RefSeq" id="WP_192769477.1">
    <property type="nucleotide sequence ID" value="NZ_JADBEB010000001.1"/>
</dbReference>
<keyword evidence="2" id="KW-0732">Signal</keyword>
<keyword evidence="4" id="KW-0564">Palmitate</keyword>
<sequence length="450" mass="48428">MAPSAGPGTPDLRLDRRRLLGLGLAAGAAPLLAACGGASTTGSDAEGAITFISTQFTPVEERQRFEQILRDRVKAGAVAYNTVEPNVFSSTITSQVAAGRVQVSLAGGLHGDFAPHADKFENLDDLAAKLTDRQFPPEIANLGKLAGGATTYLPWMQASYVLAVHKRALQWLPAGADVQNLTYDQLLDWVTAARRGNGNKPVFGLPCGPKGLYHRFFQGYLLPSFTGGQMTTFRSPEAAAAWQYMLELWAQTAPASTNFDNMQEPLQRGEVLIAWDHVARLVNAPADKPDDWLMAPAPRGPKGLGYMLVVAGLAIPRGAPEADRAREVIEALTTPDVQLEVLRRNAFFPVVNATLPTDLPPAVALEAEAVRRQQSAEGAVLALPPVGLGAKDGEVSQLFKNCFKEICLDGRPVQQVLDRQAQQLNTILDEAKVPCWRPDPVVAGQTCRVQ</sequence>
<dbReference type="InterPro" id="IPR050490">
    <property type="entry name" value="Bact_solute-bd_prot1"/>
</dbReference>
<keyword evidence="6" id="KW-0762">Sugar transport</keyword>
<dbReference type="EMBL" id="JADBEB010000001">
    <property type="protein sequence ID" value="MBE1490138.1"/>
    <property type="molecule type" value="Genomic_DNA"/>
</dbReference>
<keyword evidence="6" id="KW-0813">Transport</keyword>
<keyword evidence="5" id="KW-0449">Lipoprotein</keyword>
<evidence type="ECO:0000256" key="5">
    <source>
        <dbReference type="ARBA" id="ARBA00023288"/>
    </source>
</evidence>
<dbReference type="SUPFAM" id="SSF53850">
    <property type="entry name" value="Periplasmic binding protein-like II"/>
    <property type="match status" value="1"/>
</dbReference>
<keyword evidence="1" id="KW-1003">Cell membrane</keyword>
<keyword evidence="7" id="KW-1185">Reference proteome</keyword>
<gene>
    <name evidence="6" type="ORF">H4W31_005776</name>
</gene>
<evidence type="ECO:0000313" key="6">
    <source>
        <dbReference type="EMBL" id="MBE1490138.1"/>
    </source>
</evidence>
<comment type="caution">
    <text evidence="6">The sequence shown here is derived from an EMBL/GenBank/DDBJ whole genome shotgun (WGS) entry which is preliminary data.</text>
</comment>
<proteinExistence type="predicted"/>
<evidence type="ECO:0000256" key="3">
    <source>
        <dbReference type="ARBA" id="ARBA00023136"/>
    </source>
</evidence>
<dbReference type="Pfam" id="PF01547">
    <property type="entry name" value="SBP_bac_1"/>
    <property type="match status" value="1"/>
</dbReference>
<dbReference type="PANTHER" id="PTHR43649">
    <property type="entry name" value="ARABINOSE-BINDING PROTEIN-RELATED"/>
    <property type="match status" value="1"/>
</dbReference>
<dbReference type="InterPro" id="IPR006311">
    <property type="entry name" value="TAT_signal"/>
</dbReference>
<dbReference type="Proteomes" id="UP000649753">
    <property type="component" value="Unassembled WGS sequence"/>
</dbReference>
<dbReference type="PANTHER" id="PTHR43649:SF33">
    <property type="entry name" value="POLYGALACTURONAN_RHAMNOGALACTURONAN-BINDING PROTEIN YTCQ"/>
    <property type="match status" value="1"/>
</dbReference>
<keyword evidence="3" id="KW-0472">Membrane</keyword>